<evidence type="ECO:0000313" key="2">
    <source>
        <dbReference type="Proteomes" id="UP000887043"/>
    </source>
</evidence>
<gene>
    <name evidence="1" type="ORF">PRRU23_24620</name>
</gene>
<organism evidence="1 2">
    <name type="scientific">Segatella bryantii</name>
    <name type="common">Prevotella bryantii</name>
    <dbReference type="NCBI Taxonomy" id="77095"/>
    <lineage>
        <taxon>Bacteria</taxon>
        <taxon>Pseudomonadati</taxon>
        <taxon>Bacteroidota</taxon>
        <taxon>Bacteroidia</taxon>
        <taxon>Bacteroidales</taxon>
        <taxon>Prevotellaceae</taxon>
        <taxon>Segatella</taxon>
    </lineage>
</organism>
<proteinExistence type="predicted"/>
<sequence>MTVSRNDYDCVETRISKKIDIYEEFMINYKLDYQNTIKITEEREVIYTISSKHRGNNKNKSNWSIKMPIEVSLFKSALKKGYEDGNVTVIPGEVVRWRVYPRSKNYLNHLHLVYEDRLEIYSFNHDALVNQETKKIGIEYIPDEVPIYKSKSDSATAKQAGIFDNLVLKSGDFNEFNLDNTELPF</sequence>
<comment type="caution">
    <text evidence="1">The sequence shown here is derived from an EMBL/GenBank/DDBJ whole genome shotgun (WGS) entry which is preliminary data.</text>
</comment>
<dbReference type="EMBL" id="BPTR01000001">
    <property type="protein sequence ID" value="GJG28762.1"/>
    <property type="molecule type" value="Genomic_DNA"/>
</dbReference>
<accession>A0AA37MMC5</accession>
<dbReference type="AlphaFoldDB" id="A0AA37MMC5"/>
<dbReference type="Proteomes" id="UP000887043">
    <property type="component" value="Unassembled WGS sequence"/>
</dbReference>
<reference evidence="1" key="1">
    <citation type="submission" date="2021-08" db="EMBL/GenBank/DDBJ databases">
        <title>Prevotella lacticifex sp. nov., isolated from rumen of cow.</title>
        <authorList>
            <person name="Shinkai T."/>
            <person name="Ikeyama N."/>
            <person name="Kumagai M."/>
            <person name="Ohmori H."/>
            <person name="Sakamoto M."/>
            <person name="Ohkuma M."/>
            <person name="Mitsumori M."/>
        </authorList>
    </citation>
    <scope>NUCLEOTIDE SEQUENCE</scope>
    <source>
        <strain evidence="1">DSM 11371</strain>
    </source>
</reference>
<evidence type="ECO:0000313" key="1">
    <source>
        <dbReference type="EMBL" id="GJG28762.1"/>
    </source>
</evidence>
<name>A0AA37MMC5_SEGBR</name>
<protein>
    <submittedName>
        <fullName evidence="1">Uncharacterized protein</fullName>
    </submittedName>
</protein>